<proteinExistence type="predicted"/>
<evidence type="ECO:0000313" key="1">
    <source>
        <dbReference type="EMBL" id="GEN77956.1"/>
    </source>
</evidence>
<dbReference type="Proteomes" id="UP000321863">
    <property type="component" value="Unassembled WGS sequence"/>
</dbReference>
<protein>
    <recommendedName>
        <fullName evidence="3">N-acetyltransferase domain-containing protein</fullName>
    </recommendedName>
</protein>
<sequence>MYVLNKITGEKQTATITKIDATEIAQINKTKRFDFNWNREKNFHTYKLTVEGKEEPIGLISIEERPQDYALEVRLLAASKENVGKSQNYSRIAGCLIAFSCRQAFKKGFGGYVCLEPKTKLERHYMQQYGLQSTKMYLITEGENSLKLIQDYYEDKQEGN</sequence>
<evidence type="ECO:0000313" key="2">
    <source>
        <dbReference type="Proteomes" id="UP000321863"/>
    </source>
</evidence>
<dbReference type="EMBL" id="BJYJ01000039">
    <property type="protein sequence ID" value="GEN77956.1"/>
    <property type="molecule type" value="Genomic_DNA"/>
</dbReference>
<name>A0A511YS00_9FLAO</name>
<comment type="caution">
    <text evidence="1">The sequence shown here is derived from an EMBL/GenBank/DDBJ whole genome shotgun (WGS) entry which is preliminary data.</text>
</comment>
<organism evidence="1 2">
    <name type="scientific">Chryseobacterium hagamense</name>
    <dbReference type="NCBI Taxonomy" id="395935"/>
    <lineage>
        <taxon>Bacteria</taxon>
        <taxon>Pseudomonadati</taxon>
        <taxon>Bacteroidota</taxon>
        <taxon>Flavobacteriia</taxon>
        <taxon>Flavobacteriales</taxon>
        <taxon>Weeksellaceae</taxon>
        <taxon>Chryseobacterium group</taxon>
        <taxon>Chryseobacterium</taxon>
    </lineage>
</organism>
<evidence type="ECO:0008006" key="3">
    <source>
        <dbReference type="Google" id="ProtNLM"/>
    </source>
</evidence>
<dbReference type="AlphaFoldDB" id="A0A511YS00"/>
<dbReference type="OrthoDB" id="956078at2"/>
<dbReference type="RefSeq" id="WP_146944211.1">
    <property type="nucleotide sequence ID" value="NZ_BJYJ01000039.1"/>
</dbReference>
<reference evidence="1 2" key="1">
    <citation type="submission" date="2019-07" db="EMBL/GenBank/DDBJ databases">
        <title>Whole genome shotgun sequence of Chryseobacterium hagamense NBRC 105253.</title>
        <authorList>
            <person name="Hosoyama A."/>
            <person name="Uohara A."/>
            <person name="Ohji S."/>
            <person name="Ichikawa N."/>
        </authorList>
    </citation>
    <scope>NUCLEOTIDE SEQUENCE [LARGE SCALE GENOMIC DNA]</scope>
    <source>
        <strain evidence="1 2">NBRC 105253</strain>
    </source>
</reference>
<keyword evidence="2" id="KW-1185">Reference proteome</keyword>
<gene>
    <name evidence="1" type="ORF">CHA01nite_36960</name>
</gene>
<accession>A0A511YS00</accession>